<protein>
    <submittedName>
        <fullName evidence="2">Uncharacterized protein</fullName>
    </submittedName>
</protein>
<accession>A0AA87W7Z2</accession>
<evidence type="ECO:0000313" key="3">
    <source>
        <dbReference type="Proteomes" id="UP000625079"/>
    </source>
</evidence>
<evidence type="ECO:0000313" key="2">
    <source>
        <dbReference type="EMBL" id="GGI25845.1"/>
    </source>
</evidence>
<dbReference type="Proteomes" id="UP000625079">
    <property type="component" value="Unassembled WGS sequence"/>
</dbReference>
<feature type="region of interest" description="Disordered" evidence="1">
    <location>
        <begin position="1"/>
        <end position="34"/>
    </location>
</feature>
<dbReference type="EMBL" id="BMHC01000007">
    <property type="protein sequence ID" value="GGI25845.1"/>
    <property type="molecule type" value="Genomic_DNA"/>
</dbReference>
<reference evidence="2" key="1">
    <citation type="journal article" date="2014" name="Int. J. Syst. Evol. Microbiol.">
        <title>Complete genome sequence of Corynebacterium casei LMG S-19264T (=DSM 44701T), isolated from a smear-ripened cheese.</title>
        <authorList>
            <consortium name="US DOE Joint Genome Institute (JGI-PGF)"/>
            <person name="Walter F."/>
            <person name="Albersmeier A."/>
            <person name="Kalinowski J."/>
            <person name="Ruckert C."/>
        </authorList>
    </citation>
    <scope>NUCLEOTIDE SEQUENCE</scope>
    <source>
        <strain evidence="2">CGMCC 1.15034</strain>
    </source>
</reference>
<gene>
    <name evidence="2" type="ORF">GCM10010987_36420</name>
</gene>
<proteinExistence type="predicted"/>
<sequence length="85" mass="9928">MSRSLHRILPLLKQPSRFREKRPSSDGQLNRPARSLKQRHIELLLEHLDVPAEWRLSHVEALGRSPEMKLVGNRNKGTNLCKFDH</sequence>
<name>A0AA87W7Z2_9BRAD</name>
<dbReference type="AlphaFoldDB" id="A0AA87W7Z2"/>
<reference evidence="2" key="2">
    <citation type="submission" date="2022-12" db="EMBL/GenBank/DDBJ databases">
        <authorList>
            <person name="Sun Q."/>
            <person name="Zhou Y."/>
        </authorList>
    </citation>
    <scope>NUCLEOTIDE SEQUENCE</scope>
    <source>
        <strain evidence="2">CGMCC 1.15034</strain>
    </source>
</reference>
<organism evidence="2 3">
    <name type="scientific">Bradyrhizobium guangdongense</name>
    <dbReference type="NCBI Taxonomy" id="1325090"/>
    <lineage>
        <taxon>Bacteria</taxon>
        <taxon>Pseudomonadati</taxon>
        <taxon>Pseudomonadota</taxon>
        <taxon>Alphaproteobacteria</taxon>
        <taxon>Hyphomicrobiales</taxon>
        <taxon>Nitrobacteraceae</taxon>
        <taxon>Bradyrhizobium</taxon>
    </lineage>
</organism>
<comment type="caution">
    <text evidence="2">The sequence shown here is derived from an EMBL/GenBank/DDBJ whole genome shotgun (WGS) entry which is preliminary data.</text>
</comment>
<evidence type="ECO:0000256" key="1">
    <source>
        <dbReference type="SAM" id="MobiDB-lite"/>
    </source>
</evidence>